<proteinExistence type="predicted"/>
<dbReference type="Gene3D" id="3.40.50.1000">
    <property type="entry name" value="HAD superfamily/HAD-like"/>
    <property type="match status" value="1"/>
</dbReference>
<organism evidence="1 2">
    <name type="scientific">Saccharothrix hoggarensis</name>
    <dbReference type="NCBI Taxonomy" id="913853"/>
    <lineage>
        <taxon>Bacteria</taxon>
        <taxon>Bacillati</taxon>
        <taxon>Actinomycetota</taxon>
        <taxon>Actinomycetes</taxon>
        <taxon>Pseudonocardiales</taxon>
        <taxon>Pseudonocardiaceae</taxon>
        <taxon>Saccharothrix</taxon>
    </lineage>
</organism>
<reference evidence="2" key="1">
    <citation type="journal article" date="2019" name="Int. J. Syst. Evol. Microbiol.">
        <title>The Global Catalogue of Microorganisms (GCM) 10K type strain sequencing project: providing services to taxonomists for standard genome sequencing and annotation.</title>
        <authorList>
            <consortium name="The Broad Institute Genomics Platform"/>
            <consortium name="The Broad Institute Genome Sequencing Center for Infectious Disease"/>
            <person name="Wu L."/>
            <person name="Ma J."/>
        </authorList>
    </citation>
    <scope>NUCLEOTIDE SEQUENCE [LARGE SCALE GENOMIC DNA]</scope>
    <source>
        <strain evidence="2">CCUG 60214</strain>
    </source>
</reference>
<gene>
    <name evidence="1" type="ORF">ACFQ3T_06040</name>
</gene>
<dbReference type="InterPro" id="IPR010037">
    <property type="entry name" value="FkbH_domain"/>
</dbReference>
<dbReference type="NCBIfam" id="TIGR01681">
    <property type="entry name" value="HAD-SF-IIIC"/>
    <property type="match status" value="1"/>
</dbReference>
<dbReference type="SUPFAM" id="SSF56784">
    <property type="entry name" value="HAD-like"/>
    <property type="match status" value="1"/>
</dbReference>
<name>A0ABW3QPJ3_9PSEU</name>
<protein>
    <submittedName>
        <fullName evidence="1">HAD-IIIC family phosphatase</fullName>
    </submittedName>
</protein>
<evidence type="ECO:0000313" key="2">
    <source>
        <dbReference type="Proteomes" id="UP001597168"/>
    </source>
</evidence>
<dbReference type="RefSeq" id="WP_380720830.1">
    <property type="nucleotide sequence ID" value="NZ_JBHTLK010000017.1"/>
</dbReference>
<keyword evidence="2" id="KW-1185">Reference proteome</keyword>
<dbReference type="InterPro" id="IPR010033">
    <property type="entry name" value="HAD_SF_ppase_IIIC"/>
</dbReference>
<dbReference type="Proteomes" id="UP001597168">
    <property type="component" value="Unassembled WGS sequence"/>
</dbReference>
<comment type="caution">
    <text evidence="1">The sequence shown here is derived from an EMBL/GenBank/DDBJ whole genome shotgun (WGS) entry which is preliminary data.</text>
</comment>
<dbReference type="InterPro" id="IPR036412">
    <property type="entry name" value="HAD-like_sf"/>
</dbReference>
<sequence length="617" mass="66085">MTDTQALLDSLRGAVADRRVPGIAERTTLARIEDPAVLRKAGKLLARLDPEDHDLRPLRVAVLATCTIGSFEQILRASLVGAGVLPTIEPGPYGMFELTLATGGFADSGEPDLVACLLDESYFLPPEWDAVDVDGFAEHVRKRLADLRDLVLSAVDRFTSTVVLHTVPLPAQVRDSVIGWRSRAAVARAWAGLNEGILALAEESRQVAVADLVSVLADAPFAARDDRLHRYGDLPYTDGALFLLAREVRRFAQAKTGLSRKVLALDLDNTLWGGVLGEVGAQGVQLGGLYPGNAYSEVQRTARRLRDQGVILVLASKNDAAIVDDALTSHPDVLLRPEAFSATAVNWGPKAENLRGAAETLGLGTQSFVFLDDSPFERGHVSAELPEVAVLAADGDPAHIVRTLLSHGWFDVPDLTDTDRQRPGLYRTRALRSDFAGGFGSSEDYLHALGVELTVERASEFSVARVAQLAARTNQFNLTGLRFDEAATAERIADPGRLVATFAVADRFGDEGVIGAAWVECGDDVWRVENLVLSCRVLGRGVELAIAAWLARQAREAGATTLEGRFVPSKKNGVASGFWSKAGFTDAGDGAFTLALTGDAVSTPAWIKVLEGNEVPG</sequence>
<evidence type="ECO:0000313" key="1">
    <source>
        <dbReference type="EMBL" id="MFD1146675.1"/>
    </source>
</evidence>
<accession>A0ABW3QPJ3</accession>
<dbReference type="Gene3D" id="3.40.630.30">
    <property type="match status" value="1"/>
</dbReference>
<dbReference type="InterPro" id="IPR023214">
    <property type="entry name" value="HAD_sf"/>
</dbReference>
<dbReference type="Gene3D" id="3.40.50.1110">
    <property type="entry name" value="SGNH hydrolase"/>
    <property type="match status" value="1"/>
</dbReference>
<dbReference type="NCBIfam" id="TIGR01686">
    <property type="entry name" value="FkbH"/>
    <property type="match status" value="1"/>
</dbReference>
<dbReference type="InterPro" id="IPR016181">
    <property type="entry name" value="Acyl_CoA_acyltransferase"/>
</dbReference>
<dbReference type="EMBL" id="JBHTLK010000017">
    <property type="protein sequence ID" value="MFD1146675.1"/>
    <property type="molecule type" value="Genomic_DNA"/>
</dbReference>
<dbReference type="SUPFAM" id="SSF55729">
    <property type="entry name" value="Acyl-CoA N-acyltransferases (Nat)"/>
    <property type="match status" value="1"/>
</dbReference>
<dbReference type="InterPro" id="IPR036514">
    <property type="entry name" value="SGNH_hydro_sf"/>
</dbReference>